<gene>
    <name evidence="6 8" type="primary">glgA</name>
    <name evidence="8" type="ORF">PQ455_03505</name>
</gene>
<dbReference type="Gene3D" id="3.40.50.2000">
    <property type="entry name" value="Glycogen Phosphorylase B"/>
    <property type="match status" value="2"/>
</dbReference>
<dbReference type="Pfam" id="PF13692">
    <property type="entry name" value="Glyco_trans_1_4"/>
    <property type="match status" value="1"/>
</dbReference>
<comment type="catalytic activity">
    <reaction evidence="1 6">
        <text>[(1-&gt;4)-alpha-D-glucosyl](n) + ADP-alpha-D-glucose = [(1-&gt;4)-alpha-D-glucosyl](n+1) + ADP + H(+)</text>
        <dbReference type="Rhea" id="RHEA:18189"/>
        <dbReference type="Rhea" id="RHEA-COMP:9584"/>
        <dbReference type="Rhea" id="RHEA-COMP:9587"/>
        <dbReference type="ChEBI" id="CHEBI:15378"/>
        <dbReference type="ChEBI" id="CHEBI:15444"/>
        <dbReference type="ChEBI" id="CHEBI:57498"/>
        <dbReference type="ChEBI" id="CHEBI:456216"/>
        <dbReference type="EC" id="2.4.1.21"/>
    </reaction>
</comment>
<dbReference type="GO" id="GO:0009011">
    <property type="term" value="F:alpha-1,4-glucan glucosyltransferase (ADP-glucose donor) activity"/>
    <property type="evidence" value="ECO:0007669"/>
    <property type="project" value="UniProtKB-EC"/>
</dbReference>
<keyword evidence="5 6" id="KW-0320">Glycogen biosynthesis</keyword>
<evidence type="ECO:0000256" key="6">
    <source>
        <dbReference type="HAMAP-Rule" id="MF_00484"/>
    </source>
</evidence>
<accession>A0ABY7TMQ5</accession>
<evidence type="ECO:0000259" key="7">
    <source>
        <dbReference type="Pfam" id="PF08323"/>
    </source>
</evidence>
<evidence type="ECO:0000256" key="2">
    <source>
        <dbReference type="ARBA" id="ARBA00010281"/>
    </source>
</evidence>
<comment type="pathway">
    <text evidence="6">Glycan biosynthesis; glycogen biosynthesis.</text>
</comment>
<evidence type="ECO:0000256" key="1">
    <source>
        <dbReference type="ARBA" id="ARBA00001478"/>
    </source>
</evidence>
<comment type="function">
    <text evidence="6">Synthesizes alpha-1,4-glucan chains using ADP-glucose.</text>
</comment>
<proteinExistence type="inferred from homology"/>
<dbReference type="PANTHER" id="PTHR45825:SF11">
    <property type="entry name" value="ALPHA AMYLASE DOMAIN-CONTAINING PROTEIN"/>
    <property type="match status" value="1"/>
</dbReference>
<dbReference type="Pfam" id="PF08323">
    <property type="entry name" value="Glyco_transf_5"/>
    <property type="match status" value="1"/>
</dbReference>
<dbReference type="PANTHER" id="PTHR45825">
    <property type="entry name" value="GRANULE-BOUND STARCH SYNTHASE 1, CHLOROPLASTIC/AMYLOPLASTIC"/>
    <property type="match status" value="1"/>
</dbReference>
<dbReference type="InterPro" id="IPR013534">
    <property type="entry name" value="Starch_synth_cat_dom"/>
</dbReference>
<dbReference type="CDD" id="cd03791">
    <property type="entry name" value="GT5_Glycogen_synthase_DULL1-like"/>
    <property type="match status" value="1"/>
</dbReference>
<dbReference type="EMBL" id="CP117411">
    <property type="protein sequence ID" value="WCT74308.1"/>
    <property type="molecule type" value="Genomic_DNA"/>
</dbReference>
<comment type="similarity">
    <text evidence="2 6">Belongs to the glycosyltransferase 1 family. Bacterial/plant glycogen synthase subfamily.</text>
</comment>
<keyword evidence="4 6" id="KW-0808">Transferase</keyword>
<dbReference type="EC" id="2.4.1.21" evidence="6"/>
<sequence length="482" mass="50467">MPFMLLSVASELYPLVKTGGLADVAGALPAALAAEDVAVTTLIPGYPAVLRALEGGAVVHHYDALMGGPSDVLRGRAAGLDLLVLDAPHLFARDGNPYLGPDGQDWPDNPLRFGAFARVAADIAAGRATDLIPDAVQAHDWQAALTAVYLRYDPPGRRPGVVTTIHNLAFQGIFPAYLLGALGLPAEAFALDALEYYGSISFLKGGLVFSDRITTVSPTYATEIMEAEAGMGLDGLLVTRAADLSGILNGLDTGVWDPATDPTLDTPFDARTLDRRAANKAALQRAFGLADEPRAFLLGSVGRLTEQKGMDVLLALLPELAEAGGQFALLGTGDRALEAAFSAVAARYPDRIAARIGYDEALAHRIQAGVDAFAMPSRFEPCGLTQMAALRYGAVPIVARVGGLADTVIDAGPYALAQGVATGFQFPAGSIPAMRAALTNAKALYDGDPVTWARIQRNGMATDVSWASAARHYAALFRQIAA</sequence>
<evidence type="ECO:0000256" key="4">
    <source>
        <dbReference type="ARBA" id="ARBA00022679"/>
    </source>
</evidence>
<dbReference type="HAMAP" id="MF_00484">
    <property type="entry name" value="Glycogen_synth"/>
    <property type="match status" value="1"/>
</dbReference>
<feature type="domain" description="Starch synthase catalytic" evidence="7">
    <location>
        <begin position="6"/>
        <end position="237"/>
    </location>
</feature>
<dbReference type="InterPro" id="IPR011835">
    <property type="entry name" value="GS/SS"/>
</dbReference>
<dbReference type="RefSeq" id="WP_273689242.1">
    <property type="nucleotide sequence ID" value="NZ_CP117411.1"/>
</dbReference>
<organism evidence="8 9">
    <name type="scientific">Sphingomonas naphthae</name>
    <dbReference type="NCBI Taxonomy" id="1813468"/>
    <lineage>
        <taxon>Bacteria</taxon>
        <taxon>Pseudomonadati</taxon>
        <taxon>Pseudomonadota</taxon>
        <taxon>Alphaproteobacteria</taxon>
        <taxon>Sphingomonadales</taxon>
        <taxon>Sphingomonadaceae</taxon>
        <taxon>Sphingomonas</taxon>
    </lineage>
</organism>
<evidence type="ECO:0000313" key="8">
    <source>
        <dbReference type="EMBL" id="WCT74308.1"/>
    </source>
</evidence>
<dbReference type="NCBIfam" id="NF001899">
    <property type="entry name" value="PRK00654.1-2"/>
    <property type="match status" value="1"/>
</dbReference>
<dbReference type="Proteomes" id="UP001220395">
    <property type="component" value="Chromosome"/>
</dbReference>
<evidence type="ECO:0000313" key="9">
    <source>
        <dbReference type="Proteomes" id="UP001220395"/>
    </source>
</evidence>
<keyword evidence="3 6" id="KW-0328">Glycosyltransferase</keyword>
<feature type="binding site" evidence="6">
    <location>
        <position position="17"/>
    </location>
    <ligand>
        <name>ADP-alpha-D-glucose</name>
        <dbReference type="ChEBI" id="CHEBI:57498"/>
    </ligand>
</feature>
<dbReference type="NCBIfam" id="TIGR02095">
    <property type="entry name" value="glgA"/>
    <property type="match status" value="1"/>
</dbReference>
<dbReference type="SUPFAM" id="SSF53756">
    <property type="entry name" value="UDP-Glycosyltransferase/glycogen phosphorylase"/>
    <property type="match status" value="1"/>
</dbReference>
<name>A0ABY7TMQ5_9SPHN</name>
<evidence type="ECO:0000256" key="5">
    <source>
        <dbReference type="ARBA" id="ARBA00023056"/>
    </source>
</evidence>
<keyword evidence="9" id="KW-1185">Reference proteome</keyword>
<protein>
    <recommendedName>
        <fullName evidence="6">Glycogen synthase</fullName>
        <ecNumber evidence="6">2.4.1.21</ecNumber>
    </recommendedName>
    <alternativeName>
        <fullName evidence="6">Starch [bacterial glycogen] synthase</fullName>
    </alternativeName>
</protein>
<reference evidence="8 9" key="1">
    <citation type="submission" date="2023-02" db="EMBL/GenBank/DDBJ databases">
        <title>Genome sequence of Sphingomonas naphthae.</title>
        <authorList>
            <person name="Kim S."/>
            <person name="Heo J."/>
            <person name="Kwon S.-W."/>
        </authorList>
    </citation>
    <scope>NUCLEOTIDE SEQUENCE [LARGE SCALE GENOMIC DNA]</scope>
    <source>
        <strain evidence="8 9">KACC 18716</strain>
    </source>
</reference>
<evidence type="ECO:0000256" key="3">
    <source>
        <dbReference type="ARBA" id="ARBA00022676"/>
    </source>
</evidence>